<dbReference type="PANTHER" id="PTHR45931:SF3">
    <property type="entry name" value="RING ZINC FINGER-CONTAINING PROTEIN"/>
    <property type="match status" value="1"/>
</dbReference>
<dbReference type="PROSITE" id="PS50089">
    <property type="entry name" value="ZF_RING_2"/>
    <property type="match status" value="1"/>
</dbReference>
<gene>
    <name evidence="8" type="ORF">Esi_0155_0048</name>
</gene>
<dbReference type="AlphaFoldDB" id="D8LG18"/>
<dbReference type="Proteomes" id="UP000002630">
    <property type="component" value="Linkage Group LG11"/>
</dbReference>
<name>D8LG18_ECTSI</name>
<dbReference type="OrthoDB" id="272091at2759"/>
<keyword evidence="6" id="KW-0812">Transmembrane</keyword>
<evidence type="ECO:0000256" key="1">
    <source>
        <dbReference type="ARBA" id="ARBA00022723"/>
    </source>
</evidence>
<dbReference type="InterPro" id="IPR013083">
    <property type="entry name" value="Znf_RING/FYVE/PHD"/>
</dbReference>
<keyword evidence="2 4" id="KW-0863">Zinc-finger</keyword>
<evidence type="ECO:0000256" key="4">
    <source>
        <dbReference type="PROSITE-ProRule" id="PRU00175"/>
    </source>
</evidence>
<evidence type="ECO:0000256" key="3">
    <source>
        <dbReference type="ARBA" id="ARBA00022833"/>
    </source>
</evidence>
<dbReference type="EMBL" id="FN649736">
    <property type="protein sequence ID" value="CBN78917.1"/>
    <property type="molecule type" value="Genomic_DNA"/>
</dbReference>
<dbReference type="GO" id="GO:0008270">
    <property type="term" value="F:zinc ion binding"/>
    <property type="evidence" value="ECO:0007669"/>
    <property type="project" value="UniProtKB-KW"/>
</dbReference>
<protein>
    <submittedName>
        <fullName evidence="8">Protein binding / ubiquitin-protein ligase/ zinc ion binding</fullName>
    </submittedName>
</protein>
<feature type="transmembrane region" description="Helical" evidence="6">
    <location>
        <begin position="76"/>
        <end position="97"/>
    </location>
</feature>
<evidence type="ECO:0000256" key="6">
    <source>
        <dbReference type="SAM" id="Phobius"/>
    </source>
</evidence>
<keyword evidence="6" id="KW-0472">Membrane</keyword>
<keyword evidence="6" id="KW-1133">Transmembrane helix</keyword>
<evidence type="ECO:0000313" key="9">
    <source>
        <dbReference type="Proteomes" id="UP000002630"/>
    </source>
</evidence>
<dbReference type="GO" id="GO:0006511">
    <property type="term" value="P:ubiquitin-dependent protein catabolic process"/>
    <property type="evidence" value="ECO:0007669"/>
    <property type="project" value="TreeGrafter"/>
</dbReference>
<dbReference type="Pfam" id="PF13639">
    <property type="entry name" value="zf-RING_2"/>
    <property type="match status" value="1"/>
</dbReference>
<evidence type="ECO:0000256" key="5">
    <source>
        <dbReference type="SAM" id="MobiDB-lite"/>
    </source>
</evidence>
<dbReference type="GO" id="GO:0016874">
    <property type="term" value="F:ligase activity"/>
    <property type="evidence" value="ECO:0007669"/>
    <property type="project" value="UniProtKB-KW"/>
</dbReference>
<dbReference type="InterPro" id="IPR051834">
    <property type="entry name" value="RING_finger_E3_ligase"/>
</dbReference>
<sequence length="235" mass="26044">MSEGADGGNASLSNAEEGRAATISPPDTASRRSAGPLRASLITLRSRRFVGLLLMICVFSLVQVGVLNWALVAWGFFGSLLVVSFFRLVRLVNGYAIRSNTARRRRQRIPRGALEARLQLHHPGIELGRLRLLLVDRDFTGEDYQALLDLDDNNDVPSTVGASEGEIRRNPSFVIPEPAADSVVKPKNCSICLYPFKPRERVRIIPCLHQFHTECIDPWLRQNAICPVCKFPAVG</sequence>
<accession>D8LG18</accession>
<dbReference type="InParanoid" id="D8LG18"/>
<dbReference type="PANTHER" id="PTHR45931">
    <property type="entry name" value="SI:CH211-59O9.10"/>
    <property type="match status" value="1"/>
</dbReference>
<dbReference type="SMART" id="SM00184">
    <property type="entry name" value="RING"/>
    <property type="match status" value="1"/>
</dbReference>
<organism evidence="8 9">
    <name type="scientific">Ectocarpus siliculosus</name>
    <name type="common">Brown alga</name>
    <name type="synonym">Conferva siliculosa</name>
    <dbReference type="NCBI Taxonomy" id="2880"/>
    <lineage>
        <taxon>Eukaryota</taxon>
        <taxon>Sar</taxon>
        <taxon>Stramenopiles</taxon>
        <taxon>Ochrophyta</taxon>
        <taxon>PX clade</taxon>
        <taxon>Phaeophyceae</taxon>
        <taxon>Ectocarpales</taxon>
        <taxon>Ectocarpaceae</taxon>
        <taxon>Ectocarpus</taxon>
    </lineage>
</organism>
<dbReference type="eggNOG" id="KOG0800">
    <property type="taxonomic scope" value="Eukaryota"/>
</dbReference>
<proteinExistence type="predicted"/>
<keyword evidence="3" id="KW-0862">Zinc</keyword>
<keyword evidence="1" id="KW-0479">Metal-binding</keyword>
<dbReference type="EMBL" id="FN648104">
    <property type="protein sequence ID" value="CBN78917.1"/>
    <property type="molecule type" value="Genomic_DNA"/>
</dbReference>
<feature type="region of interest" description="Disordered" evidence="5">
    <location>
        <begin position="1"/>
        <end position="33"/>
    </location>
</feature>
<dbReference type="STRING" id="2880.D8LG18"/>
<dbReference type="InterPro" id="IPR001841">
    <property type="entry name" value="Znf_RING"/>
</dbReference>
<evidence type="ECO:0000259" key="7">
    <source>
        <dbReference type="PROSITE" id="PS50089"/>
    </source>
</evidence>
<keyword evidence="8" id="KW-0436">Ligase</keyword>
<dbReference type="Gene3D" id="3.30.40.10">
    <property type="entry name" value="Zinc/RING finger domain, C3HC4 (zinc finger)"/>
    <property type="match status" value="1"/>
</dbReference>
<feature type="transmembrane region" description="Helical" evidence="6">
    <location>
        <begin position="49"/>
        <end position="70"/>
    </location>
</feature>
<dbReference type="GO" id="GO:0005634">
    <property type="term" value="C:nucleus"/>
    <property type="evidence" value="ECO:0007669"/>
    <property type="project" value="TreeGrafter"/>
</dbReference>
<evidence type="ECO:0000313" key="8">
    <source>
        <dbReference type="EMBL" id="CBN78917.1"/>
    </source>
</evidence>
<feature type="domain" description="RING-type" evidence="7">
    <location>
        <begin position="189"/>
        <end position="230"/>
    </location>
</feature>
<dbReference type="GO" id="GO:0061630">
    <property type="term" value="F:ubiquitin protein ligase activity"/>
    <property type="evidence" value="ECO:0007669"/>
    <property type="project" value="TreeGrafter"/>
</dbReference>
<keyword evidence="9" id="KW-1185">Reference proteome</keyword>
<dbReference type="SUPFAM" id="SSF57850">
    <property type="entry name" value="RING/U-box"/>
    <property type="match status" value="1"/>
</dbReference>
<evidence type="ECO:0000256" key="2">
    <source>
        <dbReference type="ARBA" id="ARBA00022771"/>
    </source>
</evidence>
<reference evidence="8 9" key="1">
    <citation type="journal article" date="2010" name="Nature">
        <title>The Ectocarpus genome and the independent evolution of multicellularity in brown algae.</title>
        <authorList>
            <person name="Cock J.M."/>
            <person name="Sterck L."/>
            <person name="Rouze P."/>
            <person name="Scornet D."/>
            <person name="Allen A.E."/>
            <person name="Amoutzias G."/>
            <person name="Anthouard V."/>
            <person name="Artiguenave F."/>
            <person name="Aury J.M."/>
            <person name="Badger J.H."/>
            <person name="Beszteri B."/>
            <person name="Billiau K."/>
            <person name="Bonnet E."/>
            <person name="Bothwell J.H."/>
            <person name="Bowler C."/>
            <person name="Boyen C."/>
            <person name="Brownlee C."/>
            <person name="Carrano C.J."/>
            <person name="Charrier B."/>
            <person name="Cho G.Y."/>
            <person name="Coelho S.M."/>
            <person name="Collen J."/>
            <person name="Corre E."/>
            <person name="Da Silva C."/>
            <person name="Delage L."/>
            <person name="Delaroque N."/>
            <person name="Dittami S.M."/>
            <person name="Doulbeau S."/>
            <person name="Elias M."/>
            <person name="Farnham G."/>
            <person name="Gachon C.M."/>
            <person name="Gschloessl B."/>
            <person name="Heesch S."/>
            <person name="Jabbari K."/>
            <person name="Jubin C."/>
            <person name="Kawai H."/>
            <person name="Kimura K."/>
            <person name="Kloareg B."/>
            <person name="Kupper F.C."/>
            <person name="Lang D."/>
            <person name="Le Bail A."/>
            <person name="Leblanc C."/>
            <person name="Lerouge P."/>
            <person name="Lohr M."/>
            <person name="Lopez P.J."/>
            <person name="Martens C."/>
            <person name="Maumus F."/>
            <person name="Michel G."/>
            <person name="Miranda-Saavedra D."/>
            <person name="Morales J."/>
            <person name="Moreau H."/>
            <person name="Motomura T."/>
            <person name="Nagasato C."/>
            <person name="Napoli C.A."/>
            <person name="Nelson D.R."/>
            <person name="Nyvall-Collen P."/>
            <person name="Peters A.F."/>
            <person name="Pommier C."/>
            <person name="Potin P."/>
            <person name="Poulain J."/>
            <person name="Quesneville H."/>
            <person name="Read B."/>
            <person name="Rensing S.A."/>
            <person name="Ritter A."/>
            <person name="Rousvoal S."/>
            <person name="Samanta M."/>
            <person name="Samson G."/>
            <person name="Schroeder D.C."/>
            <person name="Segurens B."/>
            <person name="Strittmatter M."/>
            <person name="Tonon T."/>
            <person name="Tregear J.W."/>
            <person name="Valentin K."/>
            <person name="von Dassow P."/>
            <person name="Yamagishi T."/>
            <person name="Van de Peer Y."/>
            <person name="Wincker P."/>
        </authorList>
    </citation>
    <scope>NUCLEOTIDE SEQUENCE [LARGE SCALE GENOMIC DNA]</scope>
    <source>
        <strain evidence="9">Ec32 / CCAP1310/4</strain>
    </source>
</reference>